<dbReference type="EMBL" id="JACJFM010000004">
    <property type="protein sequence ID" value="MBB1485900.1"/>
    <property type="molecule type" value="Genomic_DNA"/>
</dbReference>
<protein>
    <submittedName>
        <fullName evidence="2">Uncharacterized protein</fullName>
    </submittedName>
</protein>
<comment type="caution">
    <text evidence="2">The sequence shown here is derived from an EMBL/GenBank/DDBJ whole genome shotgun (WGS) entry which is preliminary data.</text>
</comment>
<organism evidence="2 3">
    <name type="scientific">Oceanospirillum sediminis</name>
    <dbReference type="NCBI Taxonomy" id="2760088"/>
    <lineage>
        <taxon>Bacteria</taxon>
        <taxon>Pseudomonadati</taxon>
        <taxon>Pseudomonadota</taxon>
        <taxon>Gammaproteobacteria</taxon>
        <taxon>Oceanospirillales</taxon>
        <taxon>Oceanospirillaceae</taxon>
        <taxon>Oceanospirillum</taxon>
    </lineage>
</organism>
<evidence type="ECO:0000313" key="2">
    <source>
        <dbReference type="EMBL" id="MBB1485900.1"/>
    </source>
</evidence>
<evidence type="ECO:0000313" key="3">
    <source>
        <dbReference type="Proteomes" id="UP000565262"/>
    </source>
</evidence>
<dbReference type="RefSeq" id="WP_182807686.1">
    <property type="nucleotide sequence ID" value="NZ_JACJFM010000004.1"/>
</dbReference>
<gene>
    <name evidence="2" type="ORF">H4O21_04640</name>
</gene>
<keyword evidence="3" id="KW-1185">Reference proteome</keyword>
<evidence type="ECO:0000256" key="1">
    <source>
        <dbReference type="SAM" id="MobiDB-lite"/>
    </source>
</evidence>
<feature type="compositionally biased region" description="Basic and acidic residues" evidence="1">
    <location>
        <begin position="121"/>
        <end position="136"/>
    </location>
</feature>
<reference evidence="2 3" key="1">
    <citation type="submission" date="2020-08" db="EMBL/GenBank/DDBJ databases">
        <title>Oceanospirillum sp. nov. isolated from marine sediment.</title>
        <authorList>
            <person name="Ji X."/>
        </authorList>
    </citation>
    <scope>NUCLEOTIDE SEQUENCE [LARGE SCALE GENOMIC DNA]</scope>
    <source>
        <strain evidence="2 3">D5</strain>
    </source>
</reference>
<proteinExistence type="predicted"/>
<dbReference type="Proteomes" id="UP000565262">
    <property type="component" value="Unassembled WGS sequence"/>
</dbReference>
<accession>A0A839IMF4</accession>
<dbReference type="AlphaFoldDB" id="A0A839IMF4"/>
<sequence length="167" mass="18483">MKHLNKSRAAVRSLSASTISNKLAKYDFSQVDRLLIEVYGFSGKPVTRNMLAERTSIRLTSVCARIRQLLDYELLDITGHVYCPVTGKLVTSLSCTPEGESLALCLLNGDKHQSGSGRQRMNPDKQRASGDKRINDTGKQSVGAAKRNVGLVKQYQNKKQAMDGIWL</sequence>
<name>A0A839IMF4_9GAMM</name>
<feature type="region of interest" description="Disordered" evidence="1">
    <location>
        <begin position="112"/>
        <end position="140"/>
    </location>
</feature>